<keyword evidence="2" id="KW-1185">Reference proteome</keyword>
<sequence>MGGLSLLLLVGSLFPGLRLPFWQARGGFDAFHLLSRSFWPAQLNYAGWQPFSGVETAFGAGSGRVRCFSPAEPVFWAGSAYFCWLAAFFLS</sequence>
<dbReference type="AlphaFoldDB" id="A0A1V4H946"/>
<gene>
    <name evidence="1" type="ORF">BC351_09820</name>
</gene>
<organism evidence="1 2">
    <name type="scientific">Paenibacillus ferrarius</name>
    <dbReference type="NCBI Taxonomy" id="1469647"/>
    <lineage>
        <taxon>Bacteria</taxon>
        <taxon>Bacillati</taxon>
        <taxon>Bacillota</taxon>
        <taxon>Bacilli</taxon>
        <taxon>Bacillales</taxon>
        <taxon>Paenibacillaceae</taxon>
        <taxon>Paenibacillus</taxon>
    </lineage>
</organism>
<accession>A0A1V4H946</accession>
<proteinExistence type="predicted"/>
<evidence type="ECO:0000313" key="1">
    <source>
        <dbReference type="EMBL" id="OPH47492.1"/>
    </source>
</evidence>
<dbReference type="Proteomes" id="UP000190626">
    <property type="component" value="Unassembled WGS sequence"/>
</dbReference>
<reference evidence="2" key="1">
    <citation type="submission" date="2016-07" db="EMBL/GenBank/DDBJ databases">
        <authorList>
            <person name="Florea S."/>
            <person name="Webb J.S."/>
            <person name="Jaromczyk J."/>
            <person name="Schardl C.L."/>
        </authorList>
    </citation>
    <scope>NUCLEOTIDE SEQUENCE [LARGE SCALE GENOMIC DNA]</scope>
    <source>
        <strain evidence="2">CY1</strain>
    </source>
</reference>
<comment type="caution">
    <text evidence="1">The sequence shown here is derived from an EMBL/GenBank/DDBJ whole genome shotgun (WGS) entry which is preliminary data.</text>
</comment>
<protein>
    <submittedName>
        <fullName evidence="1">Uncharacterized protein</fullName>
    </submittedName>
</protein>
<name>A0A1V4H946_9BACL</name>
<evidence type="ECO:0000313" key="2">
    <source>
        <dbReference type="Proteomes" id="UP000190626"/>
    </source>
</evidence>
<dbReference type="EMBL" id="MBTG01000056">
    <property type="protein sequence ID" value="OPH47492.1"/>
    <property type="molecule type" value="Genomic_DNA"/>
</dbReference>